<evidence type="ECO:0000259" key="1">
    <source>
        <dbReference type="PROSITE" id="PS50127"/>
    </source>
</evidence>
<name>A0A8R2F8T3_ACYPI</name>
<reference evidence="2" key="2">
    <citation type="submission" date="2022-06" db="UniProtKB">
        <authorList>
            <consortium name="EnsemblMetazoa"/>
        </authorList>
    </citation>
    <scope>IDENTIFICATION</scope>
</reference>
<feature type="domain" description="UBC core" evidence="1">
    <location>
        <begin position="1"/>
        <end position="96"/>
    </location>
</feature>
<accession>A0A8R2F8T3</accession>
<dbReference type="InterPro" id="IPR016135">
    <property type="entry name" value="UBQ-conjugating_enzyme/RWD"/>
</dbReference>
<dbReference type="SUPFAM" id="SSF54495">
    <property type="entry name" value="UBC-like"/>
    <property type="match status" value="1"/>
</dbReference>
<dbReference type="Proteomes" id="UP000007819">
    <property type="component" value="Chromosome A2"/>
</dbReference>
<evidence type="ECO:0000313" key="2">
    <source>
        <dbReference type="EnsemblMetazoa" id="XP_008183912.1"/>
    </source>
</evidence>
<dbReference type="EnsemblMetazoa" id="XM_008185690.3">
    <property type="protein sequence ID" value="XP_008183912.1"/>
    <property type="gene ID" value="LOC100570181"/>
</dbReference>
<dbReference type="InterPro" id="IPR000608">
    <property type="entry name" value="UBC"/>
</dbReference>
<dbReference type="OrthoDB" id="6600758at2759"/>
<evidence type="ECO:0000313" key="3">
    <source>
        <dbReference type="Proteomes" id="UP000007819"/>
    </source>
</evidence>
<dbReference type="AlphaFoldDB" id="A0A8R2F8T3"/>
<dbReference type="PANTHER" id="PTHR24067">
    <property type="entry name" value="UBIQUITIN-CONJUGATING ENZYME E2"/>
    <property type="match status" value="1"/>
</dbReference>
<dbReference type="Pfam" id="PF00179">
    <property type="entry name" value="UQ_con"/>
    <property type="match status" value="1"/>
</dbReference>
<organism evidence="2 3">
    <name type="scientific">Acyrthosiphon pisum</name>
    <name type="common">Pea aphid</name>
    <dbReference type="NCBI Taxonomy" id="7029"/>
    <lineage>
        <taxon>Eukaryota</taxon>
        <taxon>Metazoa</taxon>
        <taxon>Ecdysozoa</taxon>
        <taxon>Arthropoda</taxon>
        <taxon>Hexapoda</taxon>
        <taxon>Insecta</taxon>
        <taxon>Pterygota</taxon>
        <taxon>Neoptera</taxon>
        <taxon>Paraneoptera</taxon>
        <taxon>Hemiptera</taxon>
        <taxon>Sternorrhyncha</taxon>
        <taxon>Aphidomorpha</taxon>
        <taxon>Aphidoidea</taxon>
        <taxon>Aphididae</taxon>
        <taxon>Macrosiphini</taxon>
        <taxon>Acyrthosiphon</taxon>
    </lineage>
</organism>
<dbReference type="GeneID" id="100570181"/>
<dbReference type="KEGG" id="api:100570181"/>
<dbReference type="PROSITE" id="PS50127">
    <property type="entry name" value="UBC_2"/>
    <property type="match status" value="1"/>
</dbReference>
<dbReference type="Gene3D" id="3.10.110.10">
    <property type="entry name" value="Ubiquitin Conjugating Enzyme"/>
    <property type="match status" value="1"/>
</dbReference>
<protein>
    <recommendedName>
        <fullName evidence="1">UBC core domain-containing protein</fullName>
    </recommendedName>
</protein>
<dbReference type="InterPro" id="IPR050113">
    <property type="entry name" value="Ub_conjugating_enzyme"/>
</dbReference>
<keyword evidence="3" id="KW-1185">Reference proteome</keyword>
<dbReference type="SMART" id="SM00212">
    <property type="entry name" value="UBCc"/>
    <property type="match status" value="1"/>
</dbReference>
<dbReference type="RefSeq" id="XP_008183912.1">
    <property type="nucleotide sequence ID" value="XM_008185690.3"/>
</dbReference>
<proteinExistence type="predicted"/>
<sequence>MTFKDDYPFSPPKCRFEPPLFHPNVYPSGTVCSSLLDEKKGWRARISIREILLELQYLLNDPIIKNPAQAGAYHMYCENRLEYFNCVRAQARARSRAEE</sequence>
<reference evidence="3" key="1">
    <citation type="submission" date="2010-06" db="EMBL/GenBank/DDBJ databases">
        <authorList>
            <person name="Jiang H."/>
            <person name="Abraham K."/>
            <person name="Ali S."/>
            <person name="Alsbrooks S.L."/>
            <person name="Anim B.N."/>
            <person name="Anosike U.S."/>
            <person name="Attaway T."/>
            <person name="Bandaranaike D.P."/>
            <person name="Battles P.K."/>
            <person name="Bell S.N."/>
            <person name="Bell A.V."/>
            <person name="Beltran B."/>
            <person name="Bickham C."/>
            <person name="Bustamante Y."/>
            <person name="Caleb T."/>
            <person name="Canada A."/>
            <person name="Cardenas V."/>
            <person name="Carter K."/>
            <person name="Chacko J."/>
            <person name="Chandrabose M.N."/>
            <person name="Chavez D."/>
            <person name="Chavez A."/>
            <person name="Chen L."/>
            <person name="Chu H.-S."/>
            <person name="Claassen K.J."/>
            <person name="Cockrell R."/>
            <person name="Collins M."/>
            <person name="Cooper J.A."/>
            <person name="Cree A."/>
            <person name="Curry S.M."/>
            <person name="Da Y."/>
            <person name="Dao M.D."/>
            <person name="Das B."/>
            <person name="Davila M.-L."/>
            <person name="Davy-Carroll L."/>
            <person name="Denson S."/>
            <person name="Dinh H."/>
            <person name="Ebong V.E."/>
            <person name="Edwards J.R."/>
            <person name="Egan A."/>
            <person name="El-Daye J."/>
            <person name="Escobedo L."/>
            <person name="Fernandez S."/>
            <person name="Fernando P.R."/>
            <person name="Flagg N."/>
            <person name="Forbes L.D."/>
            <person name="Fowler R.G."/>
            <person name="Fu Q."/>
            <person name="Gabisi R.A."/>
            <person name="Ganer J."/>
            <person name="Garbino Pronczuk A."/>
            <person name="Garcia R.M."/>
            <person name="Garner T."/>
            <person name="Garrett T.E."/>
            <person name="Gonzalez D.A."/>
            <person name="Hamid H."/>
            <person name="Hawkins E.S."/>
            <person name="Hirani K."/>
            <person name="Hogues M.E."/>
            <person name="Hollins B."/>
            <person name="Hsiao C.-H."/>
            <person name="Jabil R."/>
            <person name="James M.L."/>
            <person name="Jhangiani S.N."/>
            <person name="Johnson B."/>
            <person name="Johnson Q."/>
            <person name="Joshi V."/>
            <person name="Kalu J.B."/>
            <person name="Kam C."/>
            <person name="Kashfia A."/>
            <person name="Keebler J."/>
            <person name="Kisamo H."/>
            <person name="Kovar C.L."/>
            <person name="Lago L.A."/>
            <person name="Lai C.-Y."/>
            <person name="Laidlaw J."/>
            <person name="Lara F."/>
            <person name="Le T.-K."/>
            <person name="Lee S.L."/>
            <person name="Legall F.H."/>
            <person name="Lemon S.J."/>
            <person name="Lewis L.R."/>
            <person name="Li B."/>
            <person name="Liu Y."/>
            <person name="Liu Y.-S."/>
            <person name="Lopez J."/>
            <person name="Lozado R.J."/>
            <person name="Lu J."/>
            <person name="Madu R.C."/>
            <person name="Maheshwari M."/>
            <person name="Maheshwari R."/>
            <person name="Malloy K."/>
            <person name="Martinez E."/>
            <person name="Mathew T."/>
            <person name="Mercado I.C."/>
            <person name="Mercado C."/>
            <person name="Meyer B."/>
            <person name="Montgomery K."/>
            <person name="Morgan M.B."/>
            <person name="Munidasa M."/>
            <person name="Nazareth L.V."/>
            <person name="Nelson J."/>
            <person name="Ng B.M."/>
            <person name="Nguyen N.B."/>
            <person name="Nguyen P.Q."/>
            <person name="Nguyen T."/>
            <person name="Obregon M."/>
            <person name="Okwuonu G.O."/>
            <person name="Onwere C.G."/>
            <person name="Orozco G."/>
            <person name="Parra A."/>
            <person name="Patel S."/>
            <person name="Patil S."/>
            <person name="Perez A."/>
            <person name="Perez Y."/>
            <person name="Pham C."/>
            <person name="Primus E.L."/>
            <person name="Pu L.-L."/>
            <person name="Puazo M."/>
            <person name="Qin X."/>
            <person name="Quiroz J.B."/>
            <person name="Reese J."/>
            <person name="Richards S."/>
            <person name="Rives C.M."/>
            <person name="Robberts R."/>
            <person name="Ruiz S.J."/>
            <person name="Ruiz M.J."/>
            <person name="Santibanez J."/>
            <person name="Schneider B.W."/>
            <person name="Sisson I."/>
            <person name="Smith M."/>
            <person name="Sodergren E."/>
            <person name="Song X.-Z."/>
            <person name="Song B.B."/>
            <person name="Summersgill H."/>
            <person name="Thelus R."/>
            <person name="Thornton R.D."/>
            <person name="Trejos Z.Y."/>
            <person name="Usmani K."/>
            <person name="Vattathil S."/>
            <person name="Villasana D."/>
            <person name="Walker D.L."/>
            <person name="Wang S."/>
            <person name="Wang K."/>
            <person name="White C.S."/>
            <person name="Williams A.C."/>
            <person name="Williamson J."/>
            <person name="Wilson K."/>
            <person name="Woghiren I.O."/>
            <person name="Woodworth J.R."/>
            <person name="Worley K.C."/>
            <person name="Wright R.A."/>
            <person name="Wu W."/>
            <person name="Young L."/>
            <person name="Zhang L."/>
            <person name="Zhang J."/>
            <person name="Zhu Y."/>
            <person name="Muzny D.M."/>
            <person name="Weinstock G."/>
            <person name="Gibbs R.A."/>
        </authorList>
    </citation>
    <scope>NUCLEOTIDE SEQUENCE [LARGE SCALE GENOMIC DNA]</scope>
    <source>
        <strain evidence="3">LSR1</strain>
    </source>
</reference>